<dbReference type="GO" id="GO:0071949">
    <property type="term" value="F:FAD binding"/>
    <property type="evidence" value="ECO:0007669"/>
    <property type="project" value="InterPro"/>
</dbReference>
<dbReference type="EMBL" id="PXOF01000125">
    <property type="protein sequence ID" value="RGP63792.1"/>
    <property type="molecule type" value="Genomic_DNA"/>
</dbReference>
<dbReference type="AlphaFoldDB" id="A0A395RVD2"/>
<dbReference type="Gene3D" id="3.30.9.10">
    <property type="entry name" value="D-Amino Acid Oxidase, subunit A, domain 2"/>
    <property type="match status" value="1"/>
</dbReference>
<dbReference type="STRING" id="5514.A0A395RVD2"/>
<keyword evidence="3" id="KW-0560">Oxidoreductase</keyword>
<evidence type="ECO:0000256" key="3">
    <source>
        <dbReference type="ARBA" id="ARBA00023002"/>
    </source>
</evidence>
<organism evidence="5 6">
    <name type="scientific">Fusarium sporotrichioides</name>
    <dbReference type="NCBI Taxonomy" id="5514"/>
    <lineage>
        <taxon>Eukaryota</taxon>
        <taxon>Fungi</taxon>
        <taxon>Dikarya</taxon>
        <taxon>Ascomycota</taxon>
        <taxon>Pezizomycotina</taxon>
        <taxon>Sordariomycetes</taxon>
        <taxon>Hypocreomycetidae</taxon>
        <taxon>Hypocreales</taxon>
        <taxon>Nectriaceae</taxon>
        <taxon>Fusarium</taxon>
    </lineage>
</organism>
<accession>A0A395RVD2</accession>
<dbReference type="Proteomes" id="UP000266152">
    <property type="component" value="Unassembled WGS sequence"/>
</dbReference>
<keyword evidence="6" id="KW-1185">Reference proteome</keyword>
<dbReference type="Gene3D" id="3.50.50.60">
    <property type="entry name" value="FAD/NAD(P)-binding domain"/>
    <property type="match status" value="1"/>
</dbReference>
<keyword evidence="2" id="KW-0274">FAD</keyword>
<comment type="caution">
    <text evidence="5">The sequence shown here is derived from an EMBL/GenBank/DDBJ whole genome shotgun (WGS) entry which is preliminary data.</text>
</comment>
<dbReference type="GO" id="GO:0016491">
    <property type="term" value="F:oxidoreductase activity"/>
    <property type="evidence" value="ECO:0007669"/>
    <property type="project" value="UniProtKB-KW"/>
</dbReference>
<dbReference type="SUPFAM" id="SSF51905">
    <property type="entry name" value="FAD/NAD(P)-binding domain"/>
    <property type="match status" value="1"/>
</dbReference>
<dbReference type="InterPro" id="IPR002938">
    <property type="entry name" value="FAD-bd"/>
</dbReference>
<feature type="domain" description="FAD-binding" evidence="4">
    <location>
        <begin position="57"/>
        <end position="156"/>
    </location>
</feature>
<gene>
    <name evidence="5" type="ORF">FSPOR_8399</name>
</gene>
<keyword evidence="1" id="KW-0285">Flavoprotein</keyword>
<evidence type="ECO:0000256" key="2">
    <source>
        <dbReference type="ARBA" id="ARBA00022827"/>
    </source>
</evidence>
<dbReference type="Pfam" id="PF01494">
    <property type="entry name" value="FAD_binding_3"/>
    <property type="match status" value="1"/>
</dbReference>
<dbReference type="InterPro" id="IPR036188">
    <property type="entry name" value="FAD/NAD-bd_sf"/>
</dbReference>
<evidence type="ECO:0000259" key="4">
    <source>
        <dbReference type="Pfam" id="PF01494"/>
    </source>
</evidence>
<evidence type="ECO:0000313" key="5">
    <source>
        <dbReference type="EMBL" id="RGP63792.1"/>
    </source>
</evidence>
<evidence type="ECO:0000313" key="6">
    <source>
        <dbReference type="Proteomes" id="UP000266152"/>
    </source>
</evidence>
<evidence type="ECO:0000256" key="1">
    <source>
        <dbReference type="ARBA" id="ARBA00022630"/>
    </source>
</evidence>
<sequence length="275" mass="30538">MFSNRNYPIVLNEFAKVGILYDVAAASFKNTEGLCFRTPHSITNTVLAKIPPGKSTKGSVDYGVRLGQAKLSSIMLKHASQCPSLSIRDNTQYVYYEEHYSLVHVQMDSAAGVDTISAPFIVACDGANSAFVTVNIDYDFSMHGYPAANHVIHPEDWAVIVRANLKPADVEPYVAGKIEQLMMLTLSTGLIYAAVLARVIPLARLPENVNFANWQRLLDQYATVRWKDFVQRVQSERDDFFNMLNKSPGSANFIALMMMGPMAEDLSPSPLYSFP</sequence>
<proteinExistence type="predicted"/>
<name>A0A395RVD2_FUSSP</name>
<reference evidence="5 6" key="1">
    <citation type="journal article" date="2018" name="PLoS Pathog.">
        <title>Evolution of structural diversity of trichothecenes, a family of toxins produced by plant pathogenic and entomopathogenic fungi.</title>
        <authorList>
            <person name="Proctor R.H."/>
            <person name="McCormick S.P."/>
            <person name="Kim H.S."/>
            <person name="Cardoza R.E."/>
            <person name="Stanley A.M."/>
            <person name="Lindo L."/>
            <person name="Kelly A."/>
            <person name="Brown D.W."/>
            <person name="Lee T."/>
            <person name="Vaughan M.M."/>
            <person name="Alexander N.J."/>
            <person name="Busman M."/>
            <person name="Gutierrez S."/>
        </authorList>
    </citation>
    <scope>NUCLEOTIDE SEQUENCE [LARGE SCALE GENOMIC DNA]</scope>
    <source>
        <strain evidence="5 6">NRRL 3299</strain>
    </source>
</reference>
<protein>
    <submittedName>
        <fullName evidence="5">FAD nadp-binding domain-containing</fullName>
    </submittedName>
</protein>